<dbReference type="GO" id="GO:0004527">
    <property type="term" value="F:exonuclease activity"/>
    <property type="evidence" value="ECO:0007669"/>
    <property type="project" value="UniProtKB-KW"/>
</dbReference>
<name>A0A6J5M1R7_9CAUD</name>
<evidence type="ECO:0000256" key="10">
    <source>
        <dbReference type="ARBA" id="ARBA00049244"/>
    </source>
</evidence>
<reference evidence="12" key="1">
    <citation type="submission" date="2020-04" db="EMBL/GenBank/DDBJ databases">
        <authorList>
            <person name="Chiriac C."/>
            <person name="Salcher M."/>
            <person name="Ghai R."/>
            <person name="Kavagutti S V."/>
        </authorList>
    </citation>
    <scope>NUCLEOTIDE SEQUENCE</scope>
</reference>
<keyword evidence="8" id="KW-1194">Viral DNA replication</keyword>
<keyword evidence="9" id="KW-0238">DNA-binding</keyword>
<keyword evidence="12" id="KW-0540">Nuclease</keyword>
<dbReference type="GO" id="GO:0006302">
    <property type="term" value="P:double-strand break repair"/>
    <property type="evidence" value="ECO:0007669"/>
    <property type="project" value="TreeGrafter"/>
</dbReference>
<protein>
    <recommendedName>
        <fullName evidence="3">DNA polymerase</fullName>
        <ecNumber evidence="2">2.7.7.7</ecNumber>
    </recommendedName>
</protein>
<feature type="domain" description="DNA-directed DNA polymerase family A palm" evidence="11">
    <location>
        <begin position="328"/>
        <end position="512"/>
    </location>
</feature>
<organism evidence="12">
    <name type="scientific">uncultured Caudovirales phage</name>
    <dbReference type="NCBI Taxonomy" id="2100421"/>
    <lineage>
        <taxon>Viruses</taxon>
        <taxon>Duplodnaviria</taxon>
        <taxon>Heunggongvirae</taxon>
        <taxon>Uroviricota</taxon>
        <taxon>Caudoviricetes</taxon>
        <taxon>Peduoviridae</taxon>
        <taxon>Maltschvirus</taxon>
        <taxon>Maltschvirus maltsch</taxon>
    </lineage>
</organism>
<evidence type="ECO:0000313" key="12">
    <source>
        <dbReference type="EMBL" id="CAB4139247.1"/>
    </source>
</evidence>
<dbReference type="SUPFAM" id="SSF53098">
    <property type="entry name" value="Ribonuclease H-like"/>
    <property type="match status" value="1"/>
</dbReference>
<dbReference type="GO" id="GO:0003887">
    <property type="term" value="F:DNA-directed DNA polymerase activity"/>
    <property type="evidence" value="ECO:0007669"/>
    <property type="project" value="UniProtKB-KW"/>
</dbReference>
<dbReference type="InterPro" id="IPR036397">
    <property type="entry name" value="RNaseH_sf"/>
</dbReference>
<dbReference type="Gene3D" id="3.30.420.10">
    <property type="entry name" value="Ribonuclease H-like superfamily/Ribonuclease H"/>
    <property type="match status" value="1"/>
</dbReference>
<dbReference type="GO" id="GO:0003677">
    <property type="term" value="F:DNA binding"/>
    <property type="evidence" value="ECO:0007669"/>
    <property type="project" value="UniProtKB-KW"/>
</dbReference>
<comment type="similarity">
    <text evidence="1">Belongs to the DNA polymerase type-A family.</text>
</comment>
<evidence type="ECO:0000256" key="9">
    <source>
        <dbReference type="ARBA" id="ARBA00023125"/>
    </source>
</evidence>
<keyword evidence="6" id="KW-0235">DNA replication</keyword>
<dbReference type="PANTHER" id="PTHR10133:SF27">
    <property type="entry name" value="DNA POLYMERASE NU"/>
    <property type="match status" value="1"/>
</dbReference>
<dbReference type="InterPro" id="IPR002298">
    <property type="entry name" value="DNA_polymerase_A"/>
</dbReference>
<keyword evidence="12" id="KW-0378">Hydrolase</keyword>
<evidence type="ECO:0000259" key="11">
    <source>
        <dbReference type="SMART" id="SM00482"/>
    </source>
</evidence>
<evidence type="ECO:0000256" key="3">
    <source>
        <dbReference type="ARBA" id="ARBA00015749"/>
    </source>
</evidence>
<sequence length="551" mass="61533">MNLSESPVFLDIETNSQHSHIWCCTIKLDNLVETYYEGDPNLQLILEGRHVVAHNGVAFDFYVLEKVWGVTVPPEFQLDTLVLSRLYKPDLEGGHSLDAWGTRLGFAKGTYSEWDNPDMDALVAYNVQDVNLLEKVYYELKRNLENMQFSDKSIELEHQVAAILAEQQRNGWMLDVPHATTLLATLEDRFAAILAQLQQRWPTQEIPRFHKVSGKPLKPEVIEFNPNSRQQVAEKLQEVGWKTDKVTPTGQPVVDESTLEGFDIPEVKLVLESLMLTKRISQLKSWLKAVGKDGRVHGYVNSIGAVSRRCTHSKPNMSQVAGVTVEYGKEMRQCWRVPDGKILVGCDLSGIELRCLAHYMQDEEYTKELINGDIHTKNQKAAGLETRAQAKTFIYAFLYGAGSAKIGAIVGGGAKEGERLQNTFLATVPSLGKLKKKVATFVKKGHLPTIDGGRARIRSEHSALNTLLQSAGSIVSKQWLICLHKNLKDATIAFKQINYSHDEVELEVDPADVAKVCEIAVASAKEAGEVLGFRCPVDAEAKVGQNWYEVH</sequence>
<evidence type="ECO:0000256" key="7">
    <source>
        <dbReference type="ARBA" id="ARBA00022932"/>
    </source>
</evidence>
<dbReference type="Gene3D" id="1.20.1060.10">
    <property type="entry name" value="Taq DNA Polymerase, Chain T, domain 4"/>
    <property type="match status" value="1"/>
</dbReference>
<dbReference type="InterPro" id="IPR001098">
    <property type="entry name" value="DNA-dir_DNA_pol_A_palm_dom"/>
</dbReference>
<evidence type="ECO:0000256" key="6">
    <source>
        <dbReference type="ARBA" id="ARBA00022705"/>
    </source>
</evidence>
<dbReference type="InterPro" id="IPR043502">
    <property type="entry name" value="DNA/RNA_pol_sf"/>
</dbReference>
<evidence type="ECO:0000256" key="1">
    <source>
        <dbReference type="ARBA" id="ARBA00007705"/>
    </source>
</evidence>
<dbReference type="PANTHER" id="PTHR10133">
    <property type="entry name" value="DNA POLYMERASE I"/>
    <property type="match status" value="1"/>
</dbReference>
<dbReference type="GO" id="GO:0006261">
    <property type="term" value="P:DNA-templated DNA replication"/>
    <property type="evidence" value="ECO:0007669"/>
    <property type="project" value="InterPro"/>
</dbReference>
<dbReference type="PROSITE" id="PS00447">
    <property type="entry name" value="DNA_POLYMERASE_A"/>
    <property type="match status" value="1"/>
</dbReference>
<comment type="catalytic activity">
    <reaction evidence="10">
        <text>DNA(n) + a 2'-deoxyribonucleoside 5'-triphosphate = DNA(n+1) + diphosphate</text>
        <dbReference type="Rhea" id="RHEA:22508"/>
        <dbReference type="Rhea" id="RHEA-COMP:17339"/>
        <dbReference type="Rhea" id="RHEA-COMP:17340"/>
        <dbReference type="ChEBI" id="CHEBI:33019"/>
        <dbReference type="ChEBI" id="CHEBI:61560"/>
        <dbReference type="ChEBI" id="CHEBI:173112"/>
        <dbReference type="EC" id="2.7.7.7"/>
    </reaction>
</comment>
<evidence type="ECO:0000256" key="5">
    <source>
        <dbReference type="ARBA" id="ARBA00022695"/>
    </source>
</evidence>
<gene>
    <name evidence="12" type="ORF">UFOVP336_29</name>
</gene>
<dbReference type="SMART" id="SM00482">
    <property type="entry name" value="POLAc"/>
    <property type="match status" value="1"/>
</dbReference>
<dbReference type="EMBL" id="LR796359">
    <property type="protein sequence ID" value="CAB4139247.1"/>
    <property type="molecule type" value="Genomic_DNA"/>
</dbReference>
<keyword evidence="5" id="KW-0548">Nucleotidyltransferase</keyword>
<evidence type="ECO:0000256" key="2">
    <source>
        <dbReference type="ARBA" id="ARBA00012417"/>
    </source>
</evidence>
<accession>A0A6J5M1R7</accession>
<dbReference type="GO" id="GO:0039693">
    <property type="term" value="P:viral DNA genome replication"/>
    <property type="evidence" value="ECO:0007669"/>
    <property type="project" value="UniProtKB-KW"/>
</dbReference>
<proteinExistence type="inferred from homology"/>
<dbReference type="InterPro" id="IPR012337">
    <property type="entry name" value="RNaseH-like_sf"/>
</dbReference>
<dbReference type="PRINTS" id="PR00868">
    <property type="entry name" value="DNAPOLI"/>
</dbReference>
<keyword evidence="12" id="KW-0269">Exonuclease</keyword>
<dbReference type="InterPro" id="IPR019760">
    <property type="entry name" value="DNA-dir_DNA_pol_A_CS"/>
</dbReference>
<keyword evidence="4" id="KW-0808">Transferase</keyword>
<keyword evidence="7" id="KW-0239">DNA-directed DNA polymerase</keyword>
<dbReference type="EC" id="2.7.7.7" evidence="2"/>
<dbReference type="Gene3D" id="3.30.70.370">
    <property type="match status" value="2"/>
</dbReference>
<evidence type="ECO:0000256" key="8">
    <source>
        <dbReference type="ARBA" id="ARBA00023109"/>
    </source>
</evidence>
<dbReference type="Pfam" id="PF00476">
    <property type="entry name" value="DNA_pol_A"/>
    <property type="match status" value="1"/>
</dbReference>
<dbReference type="SUPFAM" id="SSF56672">
    <property type="entry name" value="DNA/RNA polymerases"/>
    <property type="match status" value="1"/>
</dbReference>
<evidence type="ECO:0000256" key="4">
    <source>
        <dbReference type="ARBA" id="ARBA00022679"/>
    </source>
</evidence>